<dbReference type="AlphaFoldDB" id="W9RXN4"/>
<dbReference type="eggNOG" id="KOG1121">
    <property type="taxonomic scope" value="Eukaryota"/>
</dbReference>
<protein>
    <submittedName>
        <fullName evidence="3">Putative AC transposase</fullName>
    </submittedName>
</protein>
<name>W9RXN4_9ROSA</name>
<dbReference type="EMBL" id="KE345800">
    <property type="protein sequence ID" value="EXC16764.1"/>
    <property type="molecule type" value="Genomic_DNA"/>
</dbReference>
<evidence type="ECO:0000313" key="3">
    <source>
        <dbReference type="EMBL" id="EXC16764.1"/>
    </source>
</evidence>
<dbReference type="PANTHER" id="PTHR23272:SF104">
    <property type="entry name" value="HAT FAMILY DIMERISATION DOMAIN CONTAINING PROTEIN, EXPRESSED"/>
    <property type="match status" value="1"/>
</dbReference>
<dbReference type="GO" id="GO:0046983">
    <property type="term" value="F:protein dimerization activity"/>
    <property type="evidence" value="ECO:0007669"/>
    <property type="project" value="InterPro"/>
</dbReference>
<evidence type="ECO:0000313" key="4">
    <source>
        <dbReference type="Proteomes" id="UP000030645"/>
    </source>
</evidence>
<keyword evidence="4" id="KW-1185">Reference proteome</keyword>
<feature type="domain" description="HAT C-terminal dimerisation" evidence="2">
    <location>
        <begin position="124"/>
        <end position="205"/>
    </location>
</feature>
<dbReference type="InterPro" id="IPR012337">
    <property type="entry name" value="RNaseH-like_sf"/>
</dbReference>
<dbReference type="Proteomes" id="UP000030645">
    <property type="component" value="Unassembled WGS sequence"/>
</dbReference>
<dbReference type="Pfam" id="PF05699">
    <property type="entry name" value="Dimer_Tnp_hAT"/>
    <property type="match status" value="1"/>
</dbReference>
<gene>
    <name evidence="3" type="ORF">L484_013345</name>
</gene>
<reference evidence="4" key="1">
    <citation type="submission" date="2013-01" db="EMBL/GenBank/DDBJ databases">
        <title>Draft Genome Sequence of a Mulberry Tree, Morus notabilis C.K. Schneid.</title>
        <authorList>
            <person name="He N."/>
            <person name="Zhao S."/>
        </authorList>
    </citation>
    <scope>NUCLEOTIDE SEQUENCE</scope>
</reference>
<evidence type="ECO:0000256" key="1">
    <source>
        <dbReference type="SAM" id="MobiDB-lite"/>
    </source>
</evidence>
<evidence type="ECO:0000259" key="2">
    <source>
        <dbReference type="Pfam" id="PF05699"/>
    </source>
</evidence>
<feature type="compositionally biased region" description="Low complexity" evidence="1">
    <location>
        <begin position="101"/>
        <end position="112"/>
    </location>
</feature>
<dbReference type="SUPFAM" id="SSF53098">
    <property type="entry name" value="Ribonuclease H-like"/>
    <property type="match status" value="1"/>
</dbReference>
<sequence>MEKKFKKDWSKLPMLYGFGVIFYPRLKLEGLESGLDNIGEFLAINTTDQFPIIKEKIFSLYISYESRFRNTSRVKRPQQRDDNPHSFLNVFGLSKKKKKTTTQGEESGNGSSSRGGGNNGGFNELMVYLSEGLVVNSSEMFDLVQWWRARALTWPILTRLAMDIFSIPVSTVTAEQAVSTTSRIFEEWRNALQLDIVEALVCIKD</sequence>
<dbReference type="STRING" id="981085.W9RXN4"/>
<organism evidence="3 4">
    <name type="scientific">Morus notabilis</name>
    <dbReference type="NCBI Taxonomy" id="981085"/>
    <lineage>
        <taxon>Eukaryota</taxon>
        <taxon>Viridiplantae</taxon>
        <taxon>Streptophyta</taxon>
        <taxon>Embryophyta</taxon>
        <taxon>Tracheophyta</taxon>
        <taxon>Spermatophyta</taxon>
        <taxon>Magnoliopsida</taxon>
        <taxon>eudicotyledons</taxon>
        <taxon>Gunneridae</taxon>
        <taxon>Pentapetalae</taxon>
        <taxon>rosids</taxon>
        <taxon>fabids</taxon>
        <taxon>Rosales</taxon>
        <taxon>Moraceae</taxon>
        <taxon>Moreae</taxon>
        <taxon>Morus</taxon>
    </lineage>
</organism>
<accession>W9RXN4</accession>
<proteinExistence type="predicted"/>
<dbReference type="PANTHER" id="PTHR23272">
    <property type="entry name" value="BED FINGER-RELATED"/>
    <property type="match status" value="1"/>
</dbReference>
<dbReference type="InterPro" id="IPR008906">
    <property type="entry name" value="HATC_C_dom"/>
</dbReference>
<feature type="region of interest" description="Disordered" evidence="1">
    <location>
        <begin position="96"/>
        <end position="118"/>
    </location>
</feature>